<comment type="caution">
    <text evidence="2">The sequence shown here is derived from an EMBL/GenBank/DDBJ whole genome shotgun (WGS) entry which is preliminary data.</text>
</comment>
<sequence length="229" mass="25265">MADGAMAEDEKHLVALLAVGAAAGAISFMHTQALAAAAEVTRQEAALRARRIATIRDLAAQVHNSCHDAFDQHARLDMMMQRQVAAKEESITSLRNTAKLSIDRFAIFLNETRNSYLGQKRQEILAAAEEPEEPVPMDLLLVAPIATSPQEVAVWERGAVLFVVVALCVGIVHFVRKRRRSGRVTQMATPIRRPYDLRRQPVRLVVSLDPISPHERTDCSSDNDELAAP</sequence>
<keyword evidence="1" id="KW-0472">Membrane</keyword>
<keyword evidence="1" id="KW-1133">Transmembrane helix</keyword>
<organism evidence="2 3">
    <name type="scientific">Achlya hypogyna</name>
    <name type="common">Oomycete</name>
    <name type="synonym">Protoachlya hypogyna</name>
    <dbReference type="NCBI Taxonomy" id="1202772"/>
    <lineage>
        <taxon>Eukaryota</taxon>
        <taxon>Sar</taxon>
        <taxon>Stramenopiles</taxon>
        <taxon>Oomycota</taxon>
        <taxon>Saprolegniomycetes</taxon>
        <taxon>Saprolegniales</taxon>
        <taxon>Achlyaceae</taxon>
        <taxon>Achlya</taxon>
    </lineage>
</organism>
<gene>
    <name evidence="2" type="ORF">ACHHYP_20642</name>
</gene>
<protein>
    <submittedName>
        <fullName evidence="2">Uncharacterized protein</fullName>
    </submittedName>
</protein>
<feature type="transmembrane region" description="Helical" evidence="1">
    <location>
        <begin position="158"/>
        <end position="175"/>
    </location>
</feature>
<name>A0A1V9ZG48_ACHHY</name>
<keyword evidence="1" id="KW-0812">Transmembrane</keyword>
<keyword evidence="3" id="KW-1185">Reference proteome</keyword>
<proteinExistence type="predicted"/>
<dbReference type="Proteomes" id="UP000243579">
    <property type="component" value="Unassembled WGS sequence"/>
</dbReference>
<dbReference type="AlphaFoldDB" id="A0A1V9ZG48"/>
<evidence type="ECO:0000256" key="1">
    <source>
        <dbReference type="SAM" id="Phobius"/>
    </source>
</evidence>
<evidence type="ECO:0000313" key="2">
    <source>
        <dbReference type="EMBL" id="OQR96963.1"/>
    </source>
</evidence>
<dbReference type="EMBL" id="JNBR01000124">
    <property type="protein sequence ID" value="OQR96963.1"/>
    <property type="molecule type" value="Genomic_DNA"/>
</dbReference>
<evidence type="ECO:0000313" key="3">
    <source>
        <dbReference type="Proteomes" id="UP000243579"/>
    </source>
</evidence>
<accession>A0A1V9ZG48</accession>
<reference evidence="2 3" key="1">
    <citation type="journal article" date="2014" name="Genome Biol. Evol.">
        <title>The secreted proteins of Achlya hypogyna and Thraustotheca clavata identify the ancestral oomycete secretome and reveal gene acquisitions by horizontal gene transfer.</title>
        <authorList>
            <person name="Misner I."/>
            <person name="Blouin N."/>
            <person name="Leonard G."/>
            <person name="Richards T.A."/>
            <person name="Lane C.E."/>
        </authorList>
    </citation>
    <scope>NUCLEOTIDE SEQUENCE [LARGE SCALE GENOMIC DNA]</scope>
    <source>
        <strain evidence="2 3">ATCC 48635</strain>
    </source>
</reference>